<gene>
    <name evidence="1" type="ORF">HJG63_000943</name>
</gene>
<accession>A0A7J8EW34</accession>
<evidence type="ECO:0000313" key="2">
    <source>
        <dbReference type="Proteomes" id="UP000593571"/>
    </source>
</evidence>
<sequence>MELNRSESLCYENSFFVNEALVQMSFNTFHKPTPSGIYRDATYPLNISNSDLIRTSENQVDLKTDVSQPLGVNHELWATAESCHQTTPLHQSSEDSCKNDLDISETEFTSPHDSTLHGPQLQTFITEAKLNLQTLTRQEGETGDGAEENIVYL</sequence>
<organism evidence="1 2">
    <name type="scientific">Rousettus aegyptiacus</name>
    <name type="common">Egyptian fruit bat</name>
    <name type="synonym">Pteropus aegyptiacus</name>
    <dbReference type="NCBI Taxonomy" id="9407"/>
    <lineage>
        <taxon>Eukaryota</taxon>
        <taxon>Metazoa</taxon>
        <taxon>Chordata</taxon>
        <taxon>Craniata</taxon>
        <taxon>Vertebrata</taxon>
        <taxon>Euteleostomi</taxon>
        <taxon>Mammalia</taxon>
        <taxon>Eutheria</taxon>
        <taxon>Laurasiatheria</taxon>
        <taxon>Chiroptera</taxon>
        <taxon>Yinpterochiroptera</taxon>
        <taxon>Pteropodoidea</taxon>
        <taxon>Pteropodidae</taxon>
        <taxon>Rousettinae</taxon>
        <taxon>Rousettus</taxon>
    </lineage>
</organism>
<proteinExistence type="predicted"/>
<keyword evidence="2" id="KW-1185">Reference proteome</keyword>
<dbReference type="EMBL" id="JACASE010000008">
    <property type="protein sequence ID" value="KAF6439748.1"/>
    <property type="molecule type" value="Genomic_DNA"/>
</dbReference>
<protein>
    <submittedName>
        <fullName evidence="1">Rho guanine nucleotide exchange factor 28</fullName>
    </submittedName>
</protein>
<comment type="caution">
    <text evidence="1">The sequence shown here is derived from an EMBL/GenBank/DDBJ whole genome shotgun (WGS) entry which is preliminary data.</text>
</comment>
<reference evidence="1 2" key="1">
    <citation type="journal article" date="2020" name="Nature">
        <title>Six reference-quality genomes reveal evolution of bat adaptations.</title>
        <authorList>
            <person name="Jebb D."/>
            <person name="Huang Z."/>
            <person name="Pippel M."/>
            <person name="Hughes G.M."/>
            <person name="Lavrichenko K."/>
            <person name="Devanna P."/>
            <person name="Winkler S."/>
            <person name="Jermiin L.S."/>
            <person name="Skirmuntt E.C."/>
            <person name="Katzourakis A."/>
            <person name="Burkitt-Gray L."/>
            <person name="Ray D.A."/>
            <person name="Sullivan K.A.M."/>
            <person name="Roscito J.G."/>
            <person name="Kirilenko B.M."/>
            <person name="Davalos L.M."/>
            <person name="Corthals A.P."/>
            <person name="Power M.L."/>
            <person name="Jones G."/>
            <person name="Ransome R.D."/>
            <person name="Dechmann D.K.N."/>
            <person name="Locatelli A.G."/>
            <person name="Puechmaille S.J."/>
            <person name="Fedrigo O."/>
            <person name="Jarvis E.D."/>
            <person name="Hiller M."/>
            <person name="Vernes S.C."/>
            <person name="Myers E.W."/>
            <person name="Teeling E.C."/>
        </authorList>
    </citation>
    <scope>NUCLEOTIDE SEQUENCE [LARGE SCALE GENOMIC DNA]</scope>
    <source>
        <strain evidence="1">MRouAeg1</strain>
        <tissue evidence="1">Muscle</tissue>
    </source>
</reference>
<name>A0A7J8EW34_ROUAE</name>
<dbReference type="Proteomes" id="UP000593571">
    <property type="component" value="Unassembled WGS sequence"/>
</dbReference>
<dbReference type="AlphaFoldDB" id="A0A7J8EW34"/>
<evidence type="ECO:0000313" key="1">
    <source>
        <dbReference type="EMBL" id="KAF6439748.1"/>
    </source>
</evidence>